<dbReference type="InterPro" id="IPR000884">
    <property type="entry name" value="TSP1_rpt"/>
</dbReference>
<dbReference type="Proteomes" id="UP000236370">
    <property type="component" value="Unassembled WGS sequence"/>
</dbReference>
<evidence type="ECO:0000313" key="2">
    <source>
        <dbReference type="Proteomes" id="UP000236370"/>
    </source>
</evidence>
<accession>A0A2J8JTR5</accession>
<dbReference type="EMBL" id="NBAG03000426">
    <property type="protein sequence ID" value="PNI26166.1"/>
    <property type="molecule type" value="Genomic_DNA"/>
</dbReference>
<feature type="non-terminal residue" evidence="1">
    <location>
        <position position="1"/>
    </location>
</feature>
<gene>
    <name evidence="1" type="ORF">CK820_G0044523</name>
</gene>
<dbReference type="AlphaFoldDB" id="A0A2J8JTR5"/>
<name>A0A2J8JTR5_PANTR</name>
<organism evidence="1 2">
    <name type="scientific">Pan troglodytes</name>
    <name type="common">Chimpanzee</name>
    <dbReference type="NCBI Taxonomy" id="9598"/>
    <lineage>
        <taxon>Eukaryota</taxon>
        <taxon>Metazoa</taxon>
        <taxon>Chordata</taxon>
        <taxon>Craniata</taxon>
        <taxon>Vertebrata</taxon>
        <taxon>Euteleostomi</taxon>
        <taxon>Mammalia</taxon>
        <taxon>Eutheria</taxon>
        <taxon>Euarchontoglires</taxon>
        <taxon>Primates</taxon>
        <taxon>Haplorrhini</taxon>
        <taxon>Catarrhini</taxon>
        <taxon>Hominidae</taxon>
        <taxon>Pan</taxon>
    </lineage>
</organism>
<dbReference type="PROSITE" id="PS50092">
    <property type="entry name" value="TSP1"/>
    <property type="match status" value="1"/>
</dbReference>
<protein>
    <submittedName>
        <fullName evidence="1">ADAMTS2 isoform 4</fullName>
    </submittedName>
</protein>
<dbReference type="Pfam" id="PF19030">
    <property type="entry name" value="TSP1_ADAMTS"/>
    <property type="match status" value="1"/>
</dbReference>
<evidence type="ECO:0000313" key="1">
    <source>
        <dbReference type="EMBL" id="PNI26166.1"/>
    </source>
</evidence>
<sequence length="106" mass="11683">VTCGNGTQERPVLCRTADDSFGICQEERPETARTCRLGPCPRNTSDPSKKSYVVQWLSRPDPDSPIQKISSSNRPVYNSASALQCMPCALWSLPWAPLLSVYGKLP</sequence>
<reference evidence="1 2" key="1">
    <citation type="submission" date="2017-12" db="EMBL/GenBank/DDBJ databases">
        <title>High-resolution comparative analysis of great ape genomes.</title>
        <authorList>
            <person name="Pollen A."/>
            <person name="Hastie A."/>
            <person name="Hormozdiari F."/>
            <person name="Dougherty M."/>
            <person name="Liu R."/>
            <person name="Chaisson M."/>
            <person name="Hoppe E."/>
            <person name="Hill C."/>
            <person name="Pang A."/>
            <person name="Hillier L."/>
            <person name="Baker C."/>
            <person name="Armstrong J."/>
            <person name="Shendure J."/>
            <person name="Paten B."/>
            <person name="Wilson R."/>
            <person name="Chao H."/>
            <person name="Schneider V."/>
            <person name="Ventura M."/>
            <person name="Kronenberg Z."/>
            <person name="Murali S."/>
            <person name="Gordon D."/>
            <person name="Cantsilieris S."/>
            <person name="Munson K."/>
            <person name="Nelson B."/>
            <person name="Raja A."/>
            <person name="Underwood J."/>
            <person name="Diekhans M."/>
            <person name="Fiddes I."/>
            <person name="Haussler D."/>
            <person name="Eichler E."/>
        </authorList>
    </citation>
    <scope>NUCLEOTIDE SEQUENCE [LARGE SCALE GENOMIC DNA]</scope>
    <source>
        <strain evidence="1">Yerkes chimp pedigree #C0471</strain>
    </source>
</reference>
<comment type="caution">
    <text evidence="1">The sequence shown here is derived from an EMBL/GenBank/DDBJ whole genome shotgun (WGS) entry which is preliminary data.</text>
</comment>
<proteinExistence type="predicted"/>